<proteinExistence type="inferred from homology"/>
<evidence type="ECO:0000256" key="1">
    <source>
        <dbReference type="ARBA" id="ARBA00007120"/>
    </source>
</evidence>
<dbReference type="PANTHER" id="PTHR30289:SF1">
    <property type="entry name" value="PEBP (PHOSPHATIDYLETHANOLAMINE-BINDING PROTEIN) FAMILY PROTEIN"/>
    <property type="match status" value="1"/>
</dbReference>
<dbReference type="EMBL" id="CP046172">
    <property type="protein sequence ID" value="QIS13992.1"/>
    <property type="molecule type" value="Genomic_DNA"/>
</dbReference>
<keyword evidence="3" id="KW-1185">Reference proteome</keyword>
<dbReference type="Pfam" id="PF01161">
    <property type="entry name" value="PBP"/>
    <property type="match status" value="1"/>
</dbReference>
<dbReference type="SUPFAM" id="SSF49777">
    <property type="entry name" value="PEBP-like"/>
    <property type="match status" value="1"/>
</dbReference>
<dbReference type="NCBIfam" id="TIGR00481">
    <property type="entry name" value="YbhB/YbcL family Raf kinase inhibitor-like protein"/>
    <property type="match status" value="1"/>
</dbReference>
<dbReference type="InterPro" id="IPR036610">
    <property type="entry name" value="PEBP-like_sf"/>
</dbReference>
<dbReference type="InterPro" id="IPR005247">
    <property type="entry name" value="YbhB_YbcL/LppC-like"/>
</dbReference>
<accession>A0A6G9YLA6</accession>
<dbReference type="InterPro" id="IPR008914">
    <property type="entry name" value="PEBP"/>
</dbReference>
<evidence type="ECO:0000313" key="3">
    <source>
        <dbReference type="Proteomes" id="UP000503540"/>
    </source>
</evidence>
<dbReference type="PANTHER" id="PTHR30289">
    <property type="entry name" value="UNCHARACTERIZED PROTEIN YBCL-RELATED"/>
    <property type="match status" value="1"/>
</dbReference>
<protein>
    <submittedName>
        <fullName evidence="2">YbhB/YbcL family Raf kinase inhibitor-like protein</fullName>
    </submittedName>
</protein>
<reference evidence="2 3" key="1">
    <citation type="journal article" date="2019" name="ACS Chem. Biol.">
        <title>Identification and Mobilization of a Cryptic Antibiotic Biosynthesis Gene Locus from a Human-Pathogenic Nocardia Isolate.</title>
        <authorList>
            <person name="Herisse M."/>
            <person name="Ishida K."/>
            <person name="Porter J.L."/>
            <person name="Howden B."/>
            <person name="Hertweck C."/>
            <person name="Stinear T.P."/>
            <person name="Pidot S.J."/>
        </authorList>
    </citation>
    <scope>NUCLEOTIDE SEQUENCE [LARGE SCALE GENOMIC DNA]</scope>
    <source>
        <strain evidence="2 3">AUSMDU00012717</strain>
    </source>
</reference>
<dbReference type="Gene3D" id="3.90.280.10">
    <property type="entry name" value="PEBP-like"/>
    <property type="match status" value="1"/>
</dbReference>
<dbReference type="KEGG" id="nah:F5544_30745"/>
<evidence type="ECO:0000313" key="2">
    <source>
        <dbReference type="EMBL" id="QIS13992.1"/>
    </source>
</evidence>
<dbReference type="CDD" id="cd00865">
    <property type="entry name" value="PEBP_bact_arch"/>
    <property type="match status" value="1"/>
</dbReference>
<gene>
    <name evidence="2" type="ORF">F5544_30745</name>
</gene>
<dbReference type="AlphaFoldDB" id="A0A6G9YLA6"/>
<name>A0A6G9YLA6_9NOCA</name>
<dbReference type="RefSeq" id="WP_167476453.1">
    <property type="nucleotide sequence ID" value="NZ_CP046172.1"/>
</dbReference>
<dbReference type="Proteomes" id="UP000503540">
    <property type="component" value="Chromosome"/>
</dbReference>
<organism evidence="2 3">
    <name type="scientific">Nocardia arthritidis</name>
    <dbReference type="NCBI Taxonomy" id="228602"/>
    <lineage>
        <taxon>Bacteria</taxon>
        <taxon>Bacillati</taxon>
        <taxon>Actinomycetota</taxon>
        <taxon>Actinomycetes</taxon>
        <taxon>Mycobacteriales</taxon>
        <taxon>Nocardiaceae</taxon>
        <taxon>Nocardia</taxon>
    </lineage>
</organism>
<sequence length="175" mass="18122">MPANPYDALPALPAFRLTSTDITEGEPLRNDQLGTAYGATGKDISPQLSWSGFPSETKSFAVTMYDPDAPTLSGFWHWAVANLPVTTTALSSGAGSAGGALPAGAVTLRNDAGFPGYIGATPPPGSGPHRYVVAVHAVDVERLDIDKDTTPAVLGGNLYAHAVARAVLIGTYEQK</sequence>
<comment type="similarity">
    <text evidence="1">Belongs to the UPF0098 family.</text>
</comment>